<dbReference type="InterPro" id="IPR007634">
    <property type="entry name" value="RNA_pol_sigma_54_DNA-bd"/>
</dbReference>
<evidence type="ECO:0000256" key="2">
    <source>
        <dbReference type="ARBA" id="ARBA00022478"/>
    </source>
</evidence>
<dbReference type="Proteomes" id="UP000561066">
    <property type="component" value="Unassembled WGS sequence"/>
</dbReference>
<organism evidence="13 14">
    <name type="scientific">Gluconacetobacter johannae</name>
    <dbReference type="NCBI Taxonomy" id="112140"/>
    <lineage>
        <taxon>Bacteria</taxon>
        <taxon>Pseudomonadati</taxon>
        <taxon>Pseudomonadota</taxon>
        <taxon>Alphaproteobacteria</taxon>
        <taxon>Acetobacterales</taxon>
        <taxon>Acetobacteraceae</taxon>
        <taxon>Gluconacetobacter</taxon>
    </lineage>
</organism>
<keyword evidence="5 9" id="KW-0805">Transcription regulation</keyword>
<comment type="similarity">
    <text evidence="1 9">Belongs to the sigma-54 factor family.</text>
</comment>
<dbReference type="AlphaFoldDB" id="A0A7W4J6Z2"/>
<keyword evidence="14" id="KW-1185">Reference proteome</keyword>
<evidence type="ECO:0000256" key="7">
    <source>
        <dbReference type="ARBA" id="ARBA00023125"/>
    </source>
</evidence>
<evidence type="ECO:0000256" key="3">
    <source>
        <dbReference type="ARBA" id="ARBA00022679"/>
    </source>
</evidence>
<comment type="caution">
    <text evidence="13">The sequence shown here is derived from an EMBL/GenBank/DDBJ whole genome shotgun (WGS) entry which is preliminary data.</text>
</comment>
<dbReference type="InterPro" id="IPR000394">
    <property type="entry name" value="RNA_pol_sigma_54"/>
</dbReference>
<dbReference type="Gene3D" id="1.10.10.60">
    <property type="entry name" value="Homeodomain-like"/>
    <property type="match status" value="1"/>
</dbReference>
<dbReference type="PANTHER" id="PTHR32248">
    <property type="entry name" value="RNA POLYMERASE SIGMA-54 FACTOR"/>
    <property type="match status" value="1"/>
</dbReference>
<feature type="domain" description="RNA polymerase sigma factor 54 core-binding" evidence="12">
    <location>
        <begin position="120"/>
        <end position="296"/>
    </location>
</feature>
<keyword evidence="4 9" id="KW-0548">Nucleotidyltransferase</keyword>
<accession>A0A7W4J6Z2</accession>
<dbReference type="NCBIfam" id="NF004596">
    <property type="entry name" value="PRK05932.1-3"/>
    <property type="match status" value="1"/>
</dbReference>
<dbReference type="InterPro" id="IPR007046">
    <property type="entry name" value="RNA_pol_sigma_54_core-bd"/>
</dbReference>
<protein>
    <recommendedName>
        <fullName evidence="9">RNA polymerase sigma-54 factor</fullName>
    </recommendedName>
</protein>
<evidence type="ECO:0000256" key="5">
    <source>
        <dbReference type="ARBA" id="ARBA00023015"/>
    </source>
</evidence>
<evidence type="ECO:0000313" key="14">
    <source>
        <dbReference type="Proteomes" id="UP000561066"/>
    </source>
</evidence>
<dbReference type="PIRSF" id="PIRSF000774">
    <property type="entry name" value="RpoN"/>
    <property type="match status" value="1"/>
</dbReference>
<keyword evidence="3 9" id="KW-0808">Transferase</keyword>
<dbReference type="GO" id="GO:0001216">
    <property type="term" value="F:DNA-binding transcription activator activity"/>
    <property type="evidence" value="ECO:0007669"/>
    <property type="project" value="InterPro"/>
</dbReference>
<dbReference type="GO" id="GO:0000428">
    <property type="term" value="C:DNA-directed RNA polymerase complex"/>
    <property type="evidence" value="ECO:0007669"/>
    <property type="project" value="UniProtKB-KW"/>
</dbReference>
<keyword evidence="8 9" id="KW-0804">Transcription</keyword>
<dbReference type="Pfam" id="PF04552">
    <property type="entry name" value="Sigma54_DBD"/>
    <property type="match status" value="1"/>
</dbReference>
<dbReference type="PRINTS" id="PR00045">
    <property type="entry name" value="SIGMA54FCT"/>
</dbReference>
<feature type="domain" description="RNA polymerase sigma factor 54 DNA-binding" evidence="11">
    <location>
        <begin position="314"/>
        <end position="471"/>
    </location>
</feature>
<dbReference type="GO" id="GO:0016779">
    <property type="term" value="F:nucleotidyltransferase activity"/>
    <property type="evidence" value="ECO:0007669"/>
    <property type="project" value="UniProtKB-KW"/>
</dbReference>
<dbReference type="Pfam" id="PF00309">
    <property type="entry name" value="Sigma54_AID"/>
    <property type="match status" value="1"/>
</dbReference>
<feature type="region of interest" description="Disordered" evidence="10">
    <location>
        <begin position="50"/>
        <end position="114"/>
    </location>
</feature>
<reference evidence="13 14" key="1">
    <citation type="submission" date="2020-04" db="EMBL/GenBank/DDBJ databases">
        <title>Description of novel Gluconacetobacter.</title>
        <authorList>
            <person name="Sombolestani A."/>
        </authorList>
    </citation>
    <scope>NUCLEOTIDE SEQUENCE [LARGE SCALE GENOMIC DNA]</scope>
    <source>
        <strain evidence="13 14">LMG 21312</strain>
    </source>
</reference>
<keyword evidence="6 9" id="KW-0731">Sigma factor</keyword>
<dbReference type="NCBIfam" id="NF009118">
    <property type="entry name" value="PRK12469.1"/>
    <property type="match status" value="1"/>
</dbReference>
<evidence type="ECO:0000256" key="10">
    <source>
        <dbReference type="SAM" id="MobiDB-lite"/>
    </source>
</evidence>
<dbReference type="PROSITE" id="PS00718">
    <property type="entry name" value="SIGMA54_2"/>
    <property type="match status" value="1"/>
</dbReference>
<comment type="function">
    <text evidence="9">Sigma factors are initiation factors that promote the attachment of RNA polymerase to specific initiation sites and are then released.</text>
</comment>
<dbReference type="Pfam" id="PF04963">
    <property type="entry name" value="Sigma54_CBD"/>
    <property type="match status" value="1"/>
</dbReference>
<evidence type="ECO:0000256" key="8">
    <source>
        <dbReference type="ARBA" id="ARBA00023163"/>
    </source>
</evidence>
<evidence type="ECO:0000256" key="6">
    <source>
        <dbReference type="ARBA" id="ARBA00023082"/>
    </source>
</evidence>
<name>A0A7W4J6Z2_9PROT</name>
<evidence type="ECO:0000256" key="9">
    <source>
        <dbReference type="PIRNR" id="PIRNR000774"/>
    </source>
</evidence>
<evidence type="ECO:0000256" key="4">
    <source>
        <dbReference type="ARBA" id="ARBA00022695"/>
    </source>
</evidence>
<dbReference type="GO" id="GO:0006352">
    <property type="term" value="P:DNA-templated transcription initiation"/>
    <property type="evidence" value="ECO:0007669"/>
    <property type="project" value="InterPro"/>
</dbReference>
<dbReference type="InterPro" id="IPR038709">
    <property type="entry name" value="RpoN_core-bd_sf"/>
</dbReference>
<dbReference type="Gene3D" id="1.10.10.1330">
    <property type="entry name" value="RNA polymerase sigma-54 factor, core-binding domain"/>
    <property type="match status" value="1"/>
</dbReference>
<proteinExistence type="inferred from homology"/>
<dbReference type="PROSITE" id="PS50044">
    <property type="entry name" value="SIGMA54_3"/>
    <property type="match status" value="1"/>
</dbReference>
<keyword evidence="7 9" id="KW-0238">DNA-binding</keyword>
<evidence type="ECO:0000259" key="11">
    <source>
        <dbReference type="Pfam" id="PF04552"/>
    </source>
</evidence>
<evidence type="ECO:0000259" key="12">
    <source>
        <dbReference type="Pfam" id="PF04963"/>
    </source>
</evidence>
<dbReference type="NCBIfam" id="TIGR02395">
    <property type="entry name" value="rpoN_sigma"/>
    <property type="match status" value="1"/>
</dbReference>
<dbReference type="GO" id="GO:0003677">
    <property type="term" value="F:DNA binding"/>
    <property type="evidence" value="ECO:0007669"/>
    <property type="project" value="UniProtKB-KW"/>
</dbReference>
<evidence type="ECO:0000313" key="13">
    <source>
        <dbReference type="EMBL" id="MBB2175658.1"/>
    </source>
</evidence>
<keyword evidence="2 9" id="KW-0240">DNA-directed RNA polymerase</keyword>
<dbReference type="RefSeq" id="WP_182942648.1">
    <property type="nucleotide sequence ID" value="NZ_JABEQH010000007.1"/>
</dbReference>
<dbReference type="PANTHER" id="PTHR32248:SF4">
    <property type="entry name" value="RNA POLYMERASE SIGMA-54 FACTOR"/>
    <property type="match status" value="1"/>
</dbReference>
<dbReference type="PROSITE" id="PS00717">
    <property type="entry name" value="SIGMA54_1"/>
    <property type="match status" value="1"/>
</dbReference>
<evidence type="ECO:0000256" key="1">
    <source>
        <dbReference type="ARBA" id="ARBA00008798"/>
    </source>
</evidence>
<dbReference type="GO" id="GO:0016987">
    <property type="term" value="F:sigma factor activity"/>
    <property type="evidence" value="ECO:0007669"/>
    <property type="project" value="UniProtKB-KW"/>
</dbReference>
<sequence>MAEVRQELHQTQGLVMTAQMRQSLRLLQFSNFDLQSYVDEQLDLNPLLERAQPDTQQPTDRPADGLDTSSPAVQTGPGETGMDEGRSIYGDSAPRSTGASGSAPVREDDGTGNIPLAECPLRDQIYQQLCLSPADAEDRLIGAYLIEALDPAGRLGTDPAEIARTLNISPARVEAVRQRMMRFDPPGLFALSLQECLAAQLMEKNRYDPAMAALLDNLDMLARQELKRLQAVCGVNAEDLADMIAELRALNPKPGVEAASETVASVIPDILTYRAASGEWMLELNPETTPRLVLNSALQTRIALHANRKDDQAALNEQLSNANWLIRALQQRSMTILKVSSEIMRRQEAFLTHGVGSLRPLTLRNVADAVQLHESTVSRVTSNKYIATPRGTFALKFFFTTALNGHDGETHSSESIRHTIRQLVNAERPDAILSDDAIVARLRRDGVDIARRTVAKYRDSLNIPSSVRRRQLKTMSS</sequence>
<gene>
    <name evidence="13" type="primary">rpoN</name>
    <name evidence="13" type="ORF">HLH21_06890</name>
</gene>
<dbReference type="EMBL" id="JABEQH010000007">
    <property type="protein sequence ID" value="MBB2175658.1"/>
    <property type="molecule type" value="Genomic_DNA"/>
</dbReference>